<dbReference type="GO" id="GO:0030574">
    <property type="term" value="P:collagen catabolic process"/>
    <property type="evidence" value="ECO:0007669"/>
    <property type="project" value="TreeGrafter"/>
</dbReference>
<gene>
    <name evidence="9" type="ORF">GDO54_010607</name>
</gene>
<dbReference type="PROSITE" id="PS50835">
    <property type="entry name" value="IG_LIKE"/>
    <property type="match status" value="1"/>
</dbReference>
<dbReference type="Proteomes" id="UP001181693">
    <property type="component" value="Unassembled WGS sequence"/>
</dbReference>
<comment type="cofactor">
    <cofactor evidence="7">
        <name>Ca(2+)</name>
        <dbReference type="ChEBI" id="CHEBI:29108"/>
    </cofactor>
    <text evidence="7">Can bind about 5 Ca(2+) ions per subunit.</text>
</comment>
<dbReference type="PANTHER" id="PTHR10201">
    <property type="entry name" value="MATRIX METALLOPROTEINASE"/>
    <property type="match status" value="1"/>
</dbReference>
<dbReference type="InterPro" id="IPR006026">
    <property type="entry name" value="Peptidase_Metallo"/>
</dbReference>
<comment type="caution">
    <text evidence="9">The sequence shown here is derived from an EMBL/GenBank/DDBJ whole genome shotgun (WGS) entry which is preliminary data.</text>
</comment>
<evidence type="ECO:0000256" key="7">
    <source>
        <dbReference type="PIRSR" id="PIRSR621190-2"/>
    </source>
</evidence>
<evidence type="ECO:0000259" key="8">
    <source>
        <dbReference type="PROSITE" id="PS50835"/>
    </source>
</evidence>
<dbReference type="InterPro" id="IPR007110">
    <property type="entry name" value="Ig-like_dom"/>
</dbReference>
<dbReference type="PRINTS" id="PR00138">
    <property type="entry name" value="MATRIXIN"/>
</dbReference>
<evidence type="ECO:0000256" key="4">
    <source>
        <dbReference type="ARBA" id="ARBA00022801"/>
    </source>
</evidence>
<dbReference type="Gene3D" id="3.40.390.10">
    <property type="entry name" value="Collagenase (Catalytic Domain)"/>
    <property type="match status" value="1"/>
</dbReference>
<dbReference type="SUPFAM" id="SSF48726">
    <property type="entry name" value="Immunoglobulin"/>
    <property type="match status" value="1"/>
</dbReference>
<comment type="similarity">
    <text evidence="1">Belongs to the peptidase M10A family.</text>
</comment>
<dbReference type="GO" id="GO:0004222">
    <property type="term" value="F:metalloendopeptidase activity"/>
    <property type="evidence" value="ECO:0007669"/>
    <property type="project" value="InterPro"/>
</dbReference>
<dbReference type="PANTHER" id="PTHR10201:SF120">
    <property type="entry name" value="MATRIX METALLOPEPTIDASE 23A, LIKE"/>
    <property type="match status" value="1"/>
</dbReference>
<dbReference type="GO" id="GO:0031012">
    <property type="term" value="C:extracellular matrix"/>
    <property type="evidence" value="ECO:0007669"/>
    <property type="project" value="InterPro"/>
</dbReference>
<feature type="domain" description="Ig-like" evidence="8">
    <location>
        <begin position="255"/>
        <end position="316"/>
    </location>
</feature>
<dbReference type="InterPro" id="IPR021190">
    <property type="entry name" value="Pept_M10A"/>
</dbReference>
<dbReference type="Gene3D" id="2.60.40.10">
    <property type="entry name" value="Immunoglobulins"/>
    <property type="match status" value="1"/>
</dbReference>
<feature type="binding site" evidence="7">
    <location>
        <position position="167"/>
    </location>
    <ligand>
        <name>Zn(2+)</name>
        <dbReference type="ChEBI" id="CHEBI:29105"/>
        <label>2</label>
        <note>catalytic</note>
    </ligand>
</feature>
<comment type="cofactor">
    <cofactor evidence="7">
        <name>Zn(2+)</name>
        <dbReference type="ChEBI" id="CHEBI:29105"/>
    </cofactor>
    <text evidence="7">Binds 2 Zn(2+) ions per subunit.</text>
</comment>
<dbReference type="InterPro" id="IPR024079">
    <property type="entry name" value="MetalloPept_cat_dom_sf"/>
</dbReference>
<evidence type="ECO:0000256" key="1">
    <source>
        <dbReference type="ARBA" id="ARBA00010370"/>
    </source>
</evidence>
<feature type="binding site" evidence="7">
    <location>
        <position position="101"/>
    </location>
    <ligand>
        <name>Zn(2+)</name>
        <dbReference type="ChEBI" id="CHEBI:29105"/>
        <label>1</label>
    </ligand>
</feature>
<accession>A0AAV3AUL3</accession>
<name>A0AAV3AUL3_PYXAD</name>
<evidence type="ECO:0000313" key="10">
    <source>
        <dbReference type="Proteomes" id="UP001181693"/>
    </source>
</evidence>
<sequence length="333" mass="38112">MEMWNHPKAVVPPKVNDVKCTFPSKNNRWKRYTINPLGYKWDHLNLTYKIVQFPSTLNKDDTEKALEIAFRMWSNVSPLTFQRLPSSQESDLSIGFYAFNHSDCWSSPLHPCFDGPNGELAHAFLPPRGEIHFDNHEFWILGPSRFSWKQGVWYNDLVQVAAHEIGHALGLWHSNDIAALMHPNATNTRTRHLAQDDILALQHLYGCAAGSTCWLTQVQEKCNTQKTCHPKCHGCRETLDQRTTTHKVKVKMLYVAKGESVILNCTHNAPHPRQKISWYKNGSRLMSSTPGIIMKSSASLILQAQEKTKGRYTCVIRRGRRILGGKSWNLRII</sequence>
<keyword evidence="5 7" id="KW-0862">Zinc</keyword>
<feature type="binding site" evidence="7">
    <location>
        <position position="115"/>
    </location>
    <ligand>
        <name>Ca(2+)</name>
        <dbReference type="ChEBI" id="CHEBI:29108"/>
        <label>3</label>
    </ligand>
</feature>
<reference evidence="9" key="1">
    <citation type="thesis" date="2020" institute="ProQuest LLC" country="789 East Eisenhower Parkway, Ann Arbor, MI, USA">
        <title>Comparative Genomics and Chromosome Evolution.</title>
        <authorList>
            <person name="Mudd A.B."/>
        </authorList>
    </citation>
    <scope>NUCLEOTIDE SEQUENCE</scope>
    <source>
        <strain evidence="9">1538</strain>
        <tissue evidence="9">Blood</tissue>
    </source>
</reference>
<feature type="binding site" evidence="7">
    <location>
        <position position="103"/>
    </location>
    <ligand>
        <name>Zn(2+)</name>
        <dbReference type="ChEBI" id="CHEBI:29105"/>
        <label>1</label>
    </ligand>
</feature>
<feature type="binding site" evidence="7">
    <location>
        <position position="91"/>
    </location>
    <ligand>
        <name>Ca(2+)</name>
        <dbReference type="ChEBI" id="CHEBI:29108"/>
        <label>2</label>
    </ligand>
</feature>
<dbReference type="InterPro" id="IPR033739">
    <property type="entry name" value="M10A_MMP"/>
</dbReference>
<feature type="binding site" evidence="7">
    <location>
        <position position="122"/>
    </location>
    <ligand>
        <name>Zn(2+)</name>
        <dbReference type="ChEBI" id="CHEBI:29105"/>
        <label>1</label>
    </ligand>
</feature>
<feature type="binding site" evidence="7">
    <location>
        <position position="163"/>
    </location>
    <ligand>
        <name>Zn(2+)</name>
        <dbReference type="ChEBI" id="CHEBI:29105"/>
        <label>2</label>
        <note>catalytic</note>
    </ligand>
</feature>
<keyword evidence="10" id="KW-1185">Reference proteome</keyword>
<evidence type="ECO:0000256" key="5">
    <source>
        <dbReference type="ARBA" id="ARBA00022833"/>
    </source>
</evidence>
<keyword evidence="2" id="KW-0645">Protease</keyword>
<evidence type="ECO:0000256" key="2">
    <source>
        <dbReference type="ARBA" id="ARBA00022670"/>
    </source>
</evidence>
<dbReference type="GO" id="GO:0006508">
    <property type="term" value="P:proteolysis"/>
    <property type="evidence" value="ECO:0007669"/>
    <property type="project" value="UniProtKB-KW"/>
</dbReference>
<evidence type="ECO:0000313" key="9">
    <source>
        <dbReference type="EMBL" id="DBA26332.1"/>
    </source>
</evidence>
<dbReference type="Pfam" id="PF00413">
    <property type="entry name" value="Peptidase_M10"/>
    <property type="match status" value="1"/>
</dbReference>
<feature type="binding site" evidence="7">
    <location>
        <position position="134"/>
    </location>
    <ligand>
        <name>Ca(2+)</name>
        <dbReference type="ChEBI" id="CHEBI:29108"/>
        <label>3</label>
    </ligand>
</feature>
<evidence type="ECO:0000256" key="3">
    <source>
        <dbReference type="ARBA" id="ARBA00022723"/>
    </source>
</evidence>
<dbReference type="Pfam" id="PF13895">
    <property type="entry name" value="Ig_2"/>
    <property type="match status" value="1"/>
</dbReference>
<proteinExistence type="inferred from homology"/>
<organism evidence="9 10">
    <name type="scientific">Pyxicephalus adspersus</name>
    <name type="common">African bullfrog</name>
    <dbReference type="NCBI Taxonomy" id="30357"/>
    <lineage>
        <taxon>Eukaryota</taxon>
        <taxon>Metazoa</taxon>
        <taxon>Chordata</taxon>
        <taxon>Craniata</taxon>
        <taxon>Vertebrata</taxon>
        <taxon>Euteleostomi</taxon>
        <taxon>Amphibia</taxon>
        <taxon>Batrachia</taxon>
        <taxon>Anura</taxon>
        <taxon>Neobatrachia</taxon>
        <taxon>Ranoidea</taxon>
        <taxon>Pyxicephalidae</taxon>
        <taxon>Pyxicephalinae</taxon>
        <taxon>Pyxicephalus</taxon>
    </lineage>
</organism>
<dbReference type="InterPro" id="IPR013783">
    <property type="entry name" value="Ig-like_fold"/>
</dbReference>
<protein>
    <recommendedName>
        <fullName evidence="8">Ig-like domain-containing protein</fullName>
    </recommendedName>
</protein>
<dbReference type="GO" id="GO:0008270">
    <property type="term" value="F:zinc ion binding"/>
    <property type="evidence" value="ECO:0007669"/>
    <property type="project" value="InterPro"/>
</dbReference>
<evidence type="ECO:0000256" key="6">
    <source>
        <dbReference type="PIRSR" id="PIRSR621190-1"/>
    </source>
</evidence>
<feature type="active site" evidence="6">
    <location>
        <position position="164"/>
    </location>
</feature>
<dbReference type="AlphaFoldDB" id="A0AAV3AUL3"/>
<keyword evidence="4" id="KW-0378">Hydrolase</keyword>
<dbReference type="SUPFAM" id="SSF55486">
    <property type="entry name" value="Metalloproteases ('zincins'), catalytic domain"/>
    <property type="match status" value="1"/>
</dbReference>
<feature type="binding site" evidence="7">
    <location>
        <position position="114"/>
    </location>
    <ligand>
        <name>Ca(2+)</name>
        <dbReference type="ChEBI" id="CHEBI:29108"/>
        <label>3</label>
    </ligand>
</feature>
<dbReference type="GO" id="GO:0005615">
    <property type="term" value="C:extracellular space"/>
    <property type="evidence" value="ECO:0007669"/>
    <property type="project" value="TreeGrafter"/>
</dbReference>
<feature type="binding site" evidence="7">
    <location>
        <position position="137"/>
    </location>
    <ligand>
        <name>Ca(2+)</name>
        <dbReference type="ChEBI" id="CHEBI:29108"/>
        <label>3</label>
    </ligand>
</feature>
<dbReference type="GO" id="GO:0030198">
    <property type="term" value="P:extracellular matrix organization"/>
    <property type="evidence" value="ECO:0007669"/>
    <property type="project" value="TreeGrafter"/>
</dbReference>
<feature type="binding site" evidence="7">
    <location>
        <position position="137"/>
    </location>
    <ligand>
        <name>Ca(2+)</name>
        <dbReference type="ChEBI" id="CHEBI:29108"/>
        <label>1</label>
    </ligand>
</feature>
<keyword evidence="7" id="KW-0106">Calcium</keyword>
<keyword evidence="3 7" id="KW-0479">Metal-binding</keyword>
<dbReference type="CDD" id="cd04278">
    <property type="entry name" value="ZnMc_MMP"/>
    <property type="match status" value="1"/>
</dbReference>
<feature type="binding site" evidence="7">
    <location>
        <position position="173"/>
    </location>
    <ligand>
        <name>Zn(2+)</name>
        <dbReference type="ChEBI" id="CHEBI:29105"/>
        <label>2</label>
        <note>catalytic</note>
    </ligand>
</feature>
<feature type="binding site" evidence="7">
    <location>
        <position position="132"/>
    </location>
    <ligand>
        <name>Zn(2+)</name>
        <dbReference type="ChEBI" id="CHEBI:29105"/>
        <label>1</label>
    </ligand>
</feature>
<dbReference type="EMBL" id="DYDO01000004">
    <property type="protein sequence ID" value="DBA26332.1"/>
    <property type="molecule type" value="Genomic_DNA"/>
</dbReference>
<dbReference type="InterPro" id="IPR036179">
    <property type="entry name" value="Ig-like_dom_sf"/>
</dbReference>
<dbReference type="InterPro" id="IPR001818">
    <property type="entry name" value="Pept_M10_metallopeptidase"/>
</dbReference>
<dbReference type="SMART" id="SM00235">
    <property type="entry name" value="ZnMc"/>
    <property type="match status" value="1"/>
</dbReference>
<feature type="binding site" evidence="7">
    <location>
        <position position="181"/>
    </location>
    <ligand>
        <name>Zn(2+)</name>
        <dbReference type="ChEBI" id="CHEBI:29105"/>
        <label>2</label>
        <note>catalytic</note>
    </ligand>
</feature>